<gene>
    <name evidence="1" type="ORF">CPter91_4033</name>
</gene>
<reference evidence="1 2" key="1">
    <citation type="submission" date="2015-11" db="EMBL/GenBank/DDBJ databases">
        <title>Exploring the genomic traits of fungus-feeding bacterial genus Collimonas.</title>
        <authorList>
            <person name="Song C."/>
            <person name="Schmidt R."/>
            <person name="de Jager V."/>
            <person name="Krzyzanowska D."/>
            <person name="Jongedijk E."/>
            <person name="Cankar K."/>
            <person name="Beekwilder J."/>
            <person name="van Veen A."/>
            <person name="de Boer W."/>
            <person name="van Veen J.A."/>
            <person name="Garbeva P."/>
        </authorList>
    </citation>
    <scope>NUCLEOTIDE SEQUENCE [LARGE SCALE GENOMIC DNA]</scope>
    <source>
        <strain evidence="1 2">Ter91</strain>
    </source>
</reference>
<sequence length="46" mass="5527">MKIAYPLWKGMLWRLTCRIGPKMRKRHYPQIVLSALEIIRTEDVDV</sequence>
<evidence type="ECO:0000313" key="1">
    <source>
        <dbReference type="EMBL" id="AMP06353.1"/>
    </source>
</evidence>
<accession>A0A127Q8I5</accession>
<protein>
    <submittedName>
        <fullName evidence="1">Uncharacterized protein</fullName>
    </submittedName>
</protein>
<dbReference type="EMBL" id="CP013234">
    <property type="protein sequence ID" value="AMP06353.1"/>
    <property type="molecule type" value="Genomic_DNA"/>
</dbReference>
<dbReference type="Proteomes" id="UP000074561">
    <property type="component" value="Chromosome"/>
</dbReference>
<name>A0A127Q8I5_9BURK</name>
<dbReference type="AlphaFoldDB" id="A0A127Q8I5"/>
<dbReference type="KEGG" id="cpra:CPter91_4033"/>
<proteinExistence type="predicted"/>
<evidence type="ECO:0000313" key="2">
    <source>
        <dbReference type="Proteomes" id="UP000074561"/>
    </source>
</evidence>
<organism evidence="1 2">
    <name type="scientific">Collimonas pratensis</name>
    <dbReference type="NCBI Taxonomy" id="279113"/>
    <lineage>
        <taxon>Bacteria</taxon>
        <taxon>Pseudomonadati</taxon>
        <taxon>Pseudomonadota</taxon>
        <taxon>Betaproteobacteria</taxon>
        <taxon>Burkholderiales</taxon>
        <taxon>Oxalobacteraceae</taxon>
        <taxon>Collimonas</taxon>
    </lineage>
</organism>
<dbReference type="PATRIC" id="fig|279113.9.peg.4000"/>